<protein>
    <recommendedName>
        <fullName evidence="4">Flp pilus-assembly TadG-like N-terminal domain-containing protein</fullName>
    </recommendedName>
</protein>
<proteinExistence type="predicted"/>
<evidence type="ECO:0000313" key="3">
    <source>
        <dbReference type="Proteomes" id="UP001596527"/>
    </source>
</evidence>
<dbReference type="EMBL" id="JBHTEF010000001">
    <property type="protein sequence ID" value="MFC7581260.1"/>
    <property type="molecule type" value="Genomic_DNA"/>
</dbReference>
<dbReference type="Proteomes" id="UP001596527">
    <property type="component" value="Unassembled WGS sequence"/>
</dbReference>
<evidence type="ECO:0000256" key="1">
    <source>
        <dbReference type="SAM" id="Phobius"/>
    </source>
</evidence>
<accession>A0ABW2SMA4</accession>
<keyword evidence="1" id="KW-1133">Transmembrane helix</keyword>
<feature type="transmembrane region" description="Helical" evidence="1">
    <location>
        <begin position="15"/>
        <end position="39"/>
    </location>
</feature>
<reference evidence="3" key="1">
    <citation type="journal article" date="2019" name="Int. J. Syst. Evol. Microbiol.">
        <title>The Global Catalogue of Microorganisms (GCM) 10K type strain sequencing project: providing services to taxonomists for standard genome sequencing and annotation.</title>
        <authorList>
            <consortium name="The Broad Institute Genomics Platform"/>
            <consortium name="The Broad Institute Genome Sequencing Center for Infectious Disease"/>
            <person name="Wu L."/>
            <person name="Ma J."/>
        </authorList>
    </citation>
    <scope>NUCLEOTIDE SEQUENCE [LARGE SCALE GENOMIC DNA]</scope>
    <source>
        <strain evidence="3">CCUG 56698</strain>
    </source>
</reference>
<keyword evidence="1" id="KW-0812">Transmembrane</keyword>
<organism evidence="2 3">
    <name type="scientific">Schaalia naturae</name>
    <dbReference type="NCBI Taxonomy" id="635203"/>
    <lineage>
        <taxon>Bacteria</taxon>
        <taxon>Bacillati</taxon>
        <taxon>Actinomycetota</taxon>
        <taxon>Actinomycetes</taxon>
        <taxon>Actinomycetales</taxon>
        <taxon>Actinomycetaceae</taxon>
        <taxon>Schaalia</taxon>
    </lineage>
</organism>
<evidence type="ECO:0000313" key="2">
    <source>
        <dbReference type="EMBL" id="MFC7581260.1"/>
    </source>
</evidence>
<name>A0ABW2SMA4_9ACTO</name>
<keyword evidence="3" id="KW-1185">Reference proteome</keyword>
<dbReference type="RefSeq" id="WP_380974416.1">
    <property type="nucleotide sequence ID" value="NZ_JBHTEF010000001.1"/>
</dbReference>
<gene>
    <name evidence="2" type="ORF">ACFQWG_08640</name>
</gene>
<comment type="caution">
    <text evidence="2">The sequence shown here is derived from an EMBL/GenBank/DDBJ whole genome shotgun (WGS) entry which is preliminary data.</text>
</comment>
<evidence type="ECO:0008006" key="4">
    <source>
        <dbReference type="Google" id="ProtNLM"/>
    </source>
</evidence>
<keyword evidence="1" id="KW-0472">Membrane</keyword>
<sequence length="151" mass="14592">MADGGTAEDAEDGRIALLVVGLIAVVLALVLAGTAITVVHVQDRRLLACADRVAAAASNVVDAGAYYGGEGRGQGLVPSPSGARAAAGAALSELAGSTCSVGRGVVLEEVTARGGEVLVTVSAVADLPLVPPALGPVPAPALVATSSARTS</sequence>